<evidence type="ECO:0000256" key="1">
    <source>
        <dbReference type="SAM" id="MobiDB-lite"/>
    </source>
</evidence>
<gene>
    <name evidence="3" type="ORF">LCGC14_1334890</name>
</gene>
<feature type="transmembrane region" description="Helical" evidence="2">
    <location>
        <begin position="12"/>
        <end position="34"/>
    </location>
</feature>
<dbReference type="EMBL" id="LAZR01008106">
    <property type="protein sequence ID" value="KKM80938.1"/>
    <property type="molecule type" value="Genomic_DNA"/>
</dbReference>
<organism evidence="3">
    <name type="scientific">marine sediment metagenome</name>
    <dbReference type="NCBI Taxonomy" id="412755"/>
    <lineage>
        <taxon>unclassified sequences</taxon>
        <taxon>metagenomes</taxon>
        <taxon>ecological metagenomes</taxon>
    </lineage>
</organism>
<keyword evidence="2" id="KW-0472">Membrane</keyword>
<evidence type="ECO:0000313" key="3">
    <source>
        <dbReference type="EMBL" id="KKM80938.1"/>
    </source>
</evidence>
<dbReference type="AlphaFoldDB" id="A0A0F9KG80"/>
<keyword evidence="2" id="KW-0812">Transmembrane</keyword>
<protein>
    <submittedName>
        <fullName evidence="3">Uncharacterized protein</fullName>
    </submittedName>
</protein>
<name>A0A0F9KG80_9ZZZZ</name>
<keyword evidence="2" id="KW-1133">Transmembrane helix</keyword>
<reference evidence="3" key="1">
    <citation type="journal article" date="2015" name="Nature">
        <title>Complex archaea that bridge the gap between prokaryotes and eukaryotes.</title>
        <authorList>
            <person name="Spang A."/>
            <person name="Saw J.H."/>
            <person name="Jorgensen S.L."/>
            <person name="Zaremba-Niedzwiedzka K."/>
            <person name="Martijn J."/>
            <person name="Lind A.E."/>
            <person name="van Eijk R."/>
            <person name="Schleper C."/>
            <person name="Guy L."/>
            <person name="Ettema T.J."/>
        </authorList>
    </citation>
    <scope>NUCLEOTIDE SEQUENCE</scope>
</reference>
<proteinExistence type="predicted"/>
<evidence type="ECO:0000256" key="2">
    <source>
        <dbReference type="SAM" id="Phobius"/>
    </source>
</evidence>
<feature type="region of interest" description="Disordered" evidence="1">
    <location>
        <begin position="72"/>
        <end position="98"/>
    </location>
</feature>
<feature type="compositionally biased region" description="Basic and acidic residues" evidence="1">
    <location>
        <begin position="72"/>
        <end position="87"/>
    </location>
</feature>
<comment type="caution">
    <text evidence="3">The sequence shown here is derived from an EMBL/GenBank/DDBJ whole genome shotgun (WGS) entry which is preliminary data.</text>
</comment>
<accession>A0A0F9KG80</accession>
<sequence length="98" mass="11754">MGEELVFTYDITYTFIVRFVLVLLIWFFGFVLGYKKGIRRLGKELDKFHLWVRDNFHLRKKEGFVCWESWRDRKMPDSSGDSKDVSKMGESTNSKFEN</sequence>
<feature type="compositionally biased region" description="Polar residues" evidence="1">
    <location>
        <begin position="89"/>
        <end position="98"/>
    </location>
</feature>